<dbReference type="EMBL" id="JAHRID010000001">
    <property type="protein sequence ID" value="MBV2128177.1"/>
    <property type="molecule type" value="Genomic_DNA"/>
</dbReference>
<dbReference type="Proteomes" id="UP000704611">
    <property type="component" value="Unassembled WGS sequence"/>
</dbReference>
<gene>
    <name evidence="1" type="ORF">KQY15_03585</name>
</gene>
<keyword evidence="2" id="KW-1185">Reference proteome</keyword>
<protein>
    <recommendedName>
        <fullName evidence="3">CR-type domain-containing protein</fullName>
    </recommendedName>
</protein>
<evidence type="ECO:0000313" key="1">
    <source>
        <dbReference type="EMBL" id="MBV2128177.1"/>
    </source>
</evidence>
<accession>A0ABS6MIW9</accession>
<comment type="caution">
    <text evidence="1">The sequence shown here is derived from an EMBL/GenBank/DDBJ whole genome shotgun (WGS) entry which is preliminary data.</text>
</comment>
<dbReference type="RefSeq" id="WP_217667256.1">
    <property type="nucleotide sequence ID" value="NZ_JAHRID010000001.1"/>
</dbReference>
<sequence>MISIERLYSRQCPKSLNAEQTPKGAKPLTLDDILNIIGQVQHKHMIGSFVLEVRIALDMAIRKKLVRALTTGFMQYDGVSDGLAASMAEQAVSEACDTNICKKCKGNGHLFSKLQSRYNECKPCDGIGRIVRTSANLHKTIMKPLESYDRMKQVDWFKAYYLIYRDAVNELNYAAGDASRYAKELLRRIDGNWSGVD</sequence>
<reference evidence="1 2" key="1">
    <citation type="submission" date="2021-06" db="EMBL/GenBank/DDBJ databases">
        <title>Rheinheimera indica sp. nov., isolated from deep-sea sediment.</title>
        <authorList>
            <person name="Wang Z."/>
            <person name="Zhang X.-Y."/>
        </authorList>
    </citation>
    <scope>NUCLEOTIDE SEQUENCE [LARGE SCALE GENOMIC DNA]</scope>
    <source>
        <strain evidence="1 2">SM2107</strain>
    </source>
</reference>
<proteinExistence type="predicted"/>
<evidence type="ECO:0000313" key="2">
    <source>
        <dbReference type="Proteomes" id="UP000704611"/>
    </source>
</evidence>
<name>A0ABS6MIW9_9GAMM</name>
<evidence type="ECO:0008006" key="3">
    <source>
        <dbReference type="Google" id="ProtNLM"/>
    </source>
</evidence>
<organism evidence="1 2">
    <name type="scientific">Arsukibacterium indicum</name>
    <dbReference type="NCBI Taxonomy" id="2848612"/>
    <lineage>
        <taxon>Bacteria</taxon>
        <taxon>Pseudomonadati</taxon>
        <taxon>Pseudomonadota</taxon>
        <taxon>Gammaproteobacteria</taxon>
        <taxon>Chromatiales</taxon>
        <taxon>Chromatiaceae</taxon>
        <taxon>Arsukibacterium</taxon>
    </lineage>
</organism>